<protein>
    <submittedName>
        <fullName evidence="1">Uncharacterized protein</fullName>
    </submittedName>
</protein>
<reference evidence="1" key="2">
    <citation type="journal article" date="2015" name="Data Brief">
        <title>Shoot transcriptome of the giant reed, Arundo donax.</title>
        <authorList>
            <person name="Barrero R.A."/>
            <person name="Guerrero F.D."/>
            <person name="Moolhuijzen P."/>
            <person name="Goolsby J.A."/>
            <person name="Tidwell J."/>
            <person name="Bellgard S.E."/>
            <person name="Bellgard M.I."/>
        </authorList>
    </citation>
    <scope>NUCLEOTIDE SEQUENCE</scope>
    <source>
        <tissue evidence="1">Shoot tissue taken approximately 20 cm above the soil surface</tissue>
    </source>
</reference>
<organism evidence="1">
    <name type="scientific">Arundo donax</name>
    <name type="common">Giant reed</name>
    <name type="synonym">Donax arundinaceus</name>
    <dbReference type="NCBI Taxonomy" id="35708"/>
    <lineage>
        <taxon>Eukaryota</taxon>
        <taxon>Viridiplantae</taxon>
        <taxon>Streptophyta</taxon>
        <taxon>Embryophyta</taxon>
        <taxon>Tracheophyta</taxon>
        <taxon>Spermatophyta</taxon>
        <taxon>Magnoliopsida</taxon>
        <taxon>Liliopsida</taxon>
        <taxon>Poales</taxon>
        <taxon>Poaceae</taxon>
        <taxon>PACMAD clade</taxon>
        <taxon>Arundinoideae</taxon>
        <taxon>Arundineae</taxon>
        <taxon>Arundo</taxon>
    </lineage>
</organism>
<dbReference type="AlphaFoldDB" id="A0A0A9FE78"/>
<dbReference type="EMBL" id="GBRH01186541">
    <property type="protein sequence ID" value="JAE11355.1"/>
    <property type="molecule type" value="Transcribed_RNA"/>
</dbReference>
<reference evidence="1" key="1">
    <citation type="submission" date="2014-09" db="EMBL/GenBank/DDBJ databases">
        <authorList>
            <person name="Magalhaes I.L.F."/>
            <person name="Oliveira U."/>
            <person name="Santos F.R."/>
            <person name="Vidigal T.H.D.A."/>
            <person name="Brescovit A.D."/>
            <person name="Santos A.J."/>
        </authorList>
    </citation>
    <scope>NUCLEOTIDE SEQUENCE</scope>
    <source>
        <tissue evidence="1">Shoot tissue taken approximately 20 cm above the soil surface</tissue>
    </source>
</reference>
<evidence type="ECO:0000313" key="1">
    <source>
        <dbReference type="EMBL" id="JAE11355.1"/>
    </source>
</evidence>
<proteinExistence type="predicted"/>
<sequence length="24" mass="2663">MCCGQLGSLGIQFYSNTEFYSNTV</sequence>
<accession>A0A0A9FE78</accession>
<name>A0A0A9FE78_ARUDO</name>